<proteinExistence type="predicted"/>
<dbReference type="AlphaFoldDB" id="A0A0A9AS71"/>
<reference evidence="1" key="1">
    <citation type="submission" date="2014-09" db="EMBL/GenBank/DDBJ databases">
        <authorList>
            <person name="Magalhaes I.L.F."/>
            <person name="Oliveira U."/>
            <person name="Santos F.R."/>
            <person name="Vidigal T.H.D.A."/>
            <person name="Brescovit A.D."/>
            <person name="Santos A.J."/>
        </authorList>
    </citation>
    <scope>NUCLEOTIDE SEQUENCE</scope>
    <source>
        <tissue evidence="1">Shoot tissue taken approximately 20 cm above the soil surface</tissue>
    </source>
</reference>
<accession>A0A0A9AS71</accession>
<organism evidence="1">
    <name type="scientific">Arundo donax</name>
    <name type="common">Giant reed</name>
    <name type="synonym">Donax arundinaceus</name>
    <dbReference type="NCBI Taxonomy" id="35708"/>
    <lineage>
        <taxon>Eukaryota</taxon>
        <taxon>Viridiplantae</taxon>
        <taxon>Streptophyta</taxon>
        <taxon>Embryophyta</taxon>
        <taxon>Tracheophyta</taxon>
        <taxon>Spermatophyta</taxon>
        <taxon>Magnoliopsida</taxon>
        <taxon>Liliopsida</taxon>
        <taxon>Poales</taxon>
        <taxon>Poaceae</taxon>
        <taxon>PACMAD clade</taxon>
        <taxon>Arundinoideae</taxon>
        <taxon>Arundineae</taxon>
        <taxon>Arundo</taxon>
    </lineage>
</organism>
<dbReference type="EMBL" id="GBRH01246135">
    <property type="protein sequence ID" value="JAD51760.1"/>
    <property type="molecule type" value="Transcribed_RNA"/>
</dbReference>
<name>A0A0A9AS71_ARUDO</name>
<reference evidence="1" key="2">
    <citation type="journal article" date="2015" name="Data Brief">
        <title>Shoot transcriptome of the giant reed, Arundo donax.</title>
        <authorList>
            <person name="Barrero R.A."/>
            <person name="Guerrero F.D."/>
            <person name="Moolhuijzen P."/>
            <person name="Goolsby J.A."/>
            <person name="Tidwell J."/>
            <person name="Bellgard S.E."/>
            <person name="Bellgard M.I."/>
        </authorList>
    </citation>
    <scope>NUCLEOTIDE SEQUENCE</scope>
    <source>
        <tissue evidence="1">Shoot tissue taken approximately 20 cm above the soil surface</tissue>
    </source>
</reference>
<sequence>MHTRFLVILYRDSSLHLPTNTIIPMGVHC</sequence>
<evidence type="ECO:0000313" key="1">
    <source>
        <dbReference type="EMBL" id="JAD51760.1"/>
    </source>
</evidence>
<protein>
    <submittedName>
        <fullName evidence="1">Uncharacterized protein</fullName>
    </submittedName>
</protein>